<keyword evidence="3" id="KW-1185">Reference proteome</keyword>
<evidence type="ECO:0000313" key="3">
    <source>
        <dbReference type="Proteomes" id="UP000005234"/>
    </source>
</evidence>
<dbReference type="EMBL" id="CP003350">
    <property type="protein sequence ID" value="AFC86081.1"/>
    <property type="molecule type" value="Genomic_DNA"/>
</dbReference>
<organism evidence="2 3">
    <name type="scientific">Frateuria aurantia (strain ATCC 33424 / DSM 6220 / KCTC 2777 / LMG 1558 / NBRC 3245 / NCIMB 13370)</name>
    <name type="common">Acetobacter aurantius</name>
    <dbReference type="NCBI Taxonomy" id="767434"/>
    <lineage>
        <taxon>Bacteria</taxon>
        <taxon>Pseudomonadati</taxon>
        <taxon>Pseudomonadota</taxon>
        <taxon>Gammaproteobacteria</taxon>
        <taxon>Lysobacterales</taxon>
        <taxon>Rhodanobacteraceae</taxon>
        <taxon>Frateuria</taxon>
    </lineage>
</organism>
<dbReference type="Gene3D" id="1.20.1290.10">
    <property type="entry name" value="AhpD-like"/>
    <property type="match status" value="1"/>
</dbReference>
<dbReference type="InterPro" id="IPR029032">
    <property type="entry name" value="AhpD-like"/>
</dbReference>
<dbReference type="PANTHER" id="PTHR33570:SF2">
    <property type="entry name" value="CARBOXYMUCONOLACTONE DECARBOXYLASE-LIKE DOMAIN-CONTAINING PROTEIN"/>
    <property type="match status" value="1"/>
</dbReference>
<dbReference type="SUPFAM" id="SSF69118">
    <property type="entry name" value="AhpD-like"/>
    <property type="match status" value="1"/>
</dbReference>
<dbReference type="InterPro" id="IPR003779">
    <property type="entry name" value="CMD-like"/>
</dbReference>
<feature type="domain" description="Carboxymuconolactone decarboxylase-like" evidence="1">
    <location>
        <begin position="27"/>
        <end position="110"/>
    </location>
</feature>
<name>H8KY87_FRAAD</name>
<dbReference type="OrthoDB" id="9802489at2"/>
<dbReference type="STRING" id="767434.Fraau_1667"/>
<feature type="domain" description="Carboxymuconolactone decarboxylase-like" evidence="1">
    <location>
        <begin position="164"/>
        <end position="243"/>
    </location>
</feature>
<dbReference type="KEGG" id="fau:Fraau_1667"/>
<dbReference type="RefSeq" id="WP_014403086.1">
    <property type="nucleotide sequence ID" value="NC_017033.1"/>
</dbReference>
<dbReference type="HOGENOM" id="CLU_070025_0_0_6"/>
<dbReference type="eggNOG" id="COG0599">
    <property type="taxonomic scope" value="Bacteria"/>
</dbReference>
<evidence type="ECO:0000313" key="2">
    <source>
        <dbReference type="EMBL" id="AFC86081.1"/>
    </source>
</evidence>
<dbReference type="AlphaFoldDB" id="H8KY87"/>
<gene>
    <name evidence="2" type="ordered locus">Fraau_1667</name>
</gene>
<proteinExistence type="predicted"/>
<sequence length="253" mass="27166">MAISQQALQNLEFLFPADQSELPRTDPDLVEIFANFAFDEVLRESLLPQRTRLMVQLAALIATGAQTEFKVMLEAAASAGVTPVEMKEVVYQAVPYVGLGRTIDFVHLLNEYLLADGVALPLPSQATTTAADRMAKGLALQKAVAGAEVIEAMQASAPADLVHVQRFLSGNCFGDHVSRAGLDIATRELVTLALLASLGGCDPQLQGHVAINLKVGNDRWVLIDVVAQILPFIGYPRALNALRGIQEKAPAQN</sequence>
<protein>
    <submittedName>
        <fullName evidence="2">Uncharacterized protein, gamma-carboxymuconolactone decarboxylase subunit like protein</fullName>
    </submittedName>
</protein>
<accession>H8KY87</accession>
<evidence type="ECO:0000259" key="1">
    <source>
        <dbReference type="Pfam" id="PF02627"/>
    </source>
</evidence>
<reference evidence="2" key="1">
    <citation type="submission" date="2012-02" db="EMBL/GenBank/DDBJ databases">
        <title>The complete genome of Frateuria aurantia DSM 6220.</title>
        <authorList>
            <consortium name="US DOE Joint Genome Institute (JGI-PGF)"/>
            <person name="Lucas S."/>
            <person name="Copeland A."/>
            <person name="Lapidus A."/>
            <person name="Glavina del Rio T."/>
            <person name="Dalin E."/>
            <person name="Tice H."/>
            <person name="Bruce D."/>
            <person name="Goodwin L."/>
            <person name="Pitluck S."/>
            <person name="Peters L."/>
            <person name="Ovchinnikova G."/>
            <person name="Teshima H."/>
            <person name="Kyrpides N."/>
            <person name="Mavromatis K."/>
            <person name="Ivanova N."/>
            <person name="Brettin T."/>
            <person name="Detter J.C."/>
            <person name="Han C."/>
            <person name="Larimer F."/>
            <person name="Land M."/>
            <person name="Hauser L."/>
            <person name="Markowitz V."/>
            <person name="Cheng J.-F."/>
            <person name="Hugenholtz P."/>
            <person name="Woyke T."/>
            <person name="Wu D."/>
            <person name="Brambilla E."/>
            <person name="Klenk H.-P."/>
            <person name="Eisen J.A."/>
        </authorList>
    </citation>
    <scope>NUCLEOTIDE SEQUENCE</scope>
    <source>
        <strain evidence="2">DSM 6220</strain>
    </source>
</reference>
<dbReference type="GO" id="GO:0051920">
    <property type="term" value="F:peroxiredoxin activity"/>
    <property type="evidence" value="ECO:0007669"/>
    <property type="project" value="InterPro"/>
</dbReference>
<dbReference type="Proteomes" id="UP000005234">
    <property type="component" value="Chromosome"/>
</dbReference>
<dbReference type="PANTHER" id="PTHR33570">
    <property type="entry name" value="4-CARBOXYMUCONOLACTONE DECARBOXYLASE FAMILY PROTEIN"/>
    <property type="match status" value="1"/>
</dbReference>
<dbReference type="InterPro" id="IPR052512">
    <property type="entry name" value="4CMD/NDH-1_regulator"/>
</dbReference>
<dbReference type="Pfam" id="PF02627">
    <property type="entry name" value="CMD"/>
    <property type="match status" value="2"/>
</dbReference>